<gene>
    <name evidence="8" type="ORF">KC19_12G030400</name>
</gene>
<dbReference type="InterPro" id="IPR042216">
    <property type="entry name" value="MitoNEET_CISD"/>
</dbReference>
<keyword evidence="9" id="KW-1185">Reference proteome</keyword>
<dbReference type="PANTHER" id="PTHR13680">
    <property type="entry name" value="CDGSH IRON-SULFUR DOMAIN-CONTAINING PROTEIN 1"/>
    <property type="match status" value="1"/>
</dbReference>
<dbReference type="FunFam" id="3.40.5.90:FF:000001">
    <property type="entry name" value="CDGSH iron-sulfur domain-containing protein 1"/>
    <property type="match status" value="1"/>
</dbReference>
<dbReference type="Gene3D" id="3.40.5.90">
    <property type="entry name" value="CDGSH iron-sulfur domain, mitoNEET-type"/>
    <property type="match status" value="1"/>
</dbReference>
<keyword evidence="1" id="KW-0001">2Fe-2S</keyword>
<evidence type="ECO:0000259" key="7">
    <source>
        <dbReference type="SMART" id="SM00704"/>
    </source>
</evidence>
<comment type="caution">
    <text evidence="8">The sequence shown here is derived from an EMBL/GenBank/DDBJ whole genome shotgun (WGS) entry which is preliminary data.</text>
</comment>
<dbReference type="GO" id="GO:0010506">
    <property type="term" value="P:regulation of autophagy"/>
    <property type="evidence" value="ECO:0007669"/>
    <property type="project" value="InterPro"/>
</dbReference>
<evidence type="ECO:0000256" key="3">
    <source>
        <dbReference type="ARBA" id="ARBA00023004"/>
    </source>
</evidence>
<dbReference type="GO" id="GO:0051537">
    <property type="term" value="F:2 iron, 2 sulfur cluster binding"/>
    <property type="evidence" value="ECO:0007669"/>
    <property type="project" value="UniProtKB-KW"/>
</dbReference>
<evidence type="ECO:0000313" key="8">
    <source>
        <dbReference type="EMBL" id="KAG0553675.1"/>
    </source>
</evidence>
<name>A0A8T0G440_CERPU</name>
<dbReference type="InterPro" id="IPR018967">
    <property type="entry name" value="FeS-contain_CDGSH-typ"/>
</dbReference>
<evidence type="ECO:0000256" key="2">
    <source>
        <dbReference type="ARBA" id="ARBA00022723"/>
    </source>
</evidence>
<reference evidence="8" key="1">
    <citation type="submission" date="2020-06" db="EMBL/GenBank/DDBJ databases">
        <title>WGS assembly of Ceratodon purpureus strain R40.</title>
        <authorList>
            <person name="Carey S.B."/>
            <person name="Jenkins J."/>
            <person name="Shu S."/>
            <person name="Lovell J.T."/>
            <person name="Sreedasyam A."/>
            <person name="Maumus F."/>
            <person name="Tiley G.P."/>
            <person name="Fernandez-Pozo N."/>
            <person name="Barry K."/>
            <person name="Chen C."/>
            <person name="Wang M."/>
            <person name="Lipzen A."/>
            <person name="Daum C."/>
            <person name="Saski C.A."/>
            <person name="Payton A.C."/>
            <person name="Mcbreen J.C."/>
            <person name="Conrad R.E."/>
            <person name="Kollar L.M."/>
            <person name="Olsson S."/>
            <person name="Huttunen S."/>
            <person name="Landis J.B."/>
            <person name="Wickett N.J."/>
            <person name="Johnson M.G."/>
            <person name="Rensing S.A."/>
            <person name="Grimwood J."/>
            <person name="Schmutz J."/>
            <person name="Mcdaniel S.F."/>
        </authorList>
    </citation>
    <scope>NUCLEOTIDE SEQUENCE</scope>
    <source>
        <strain evidence="8">R40</strain>
    </source>
</reference>
<organism evidence="8 9">
    <name type="scientific">Ceratodon purpureus</name>
    <name type="common">Fire moss</name>
    <name type="synonym">Dicranum purpureum</name>
    <dbReference type="NCBI Taxonomy" id="3225"/>
    <lineage>
        <taxon>Eukaryota</taxon>
        <taxon>Viridiplantae</taxon>
        <taxon>Streptophyta</taxon>
        <taxon>Embryophyta</taxon>
        <taxon>Bryophyta</taxon>
        <taxon>Bryophytina</taxon>
        <taxon>Bryopsida</taxon>
        <taxon>Dicranidae</taxon>
        <taxon>Pseudoditrichales</taxon>
        <taxon>Ditrichaceae</taxon>
        <taxon>Ceratodon</taxon>
    </lineage>
</organism>
<sequence length="109" mass="11379">MAALASASALFRGAALSVSAPAGSSRRARTGVRAEAEASTSTSAAAPINPSIRKESDKVVDTVQVAELSKPLVAYCRCWRSETFPLCNGAHVKHNKETGDNVGPLLLKK</sequence>
<evidence type="ECO:0000313" key="9">
    <source>
        <dbReference type="Proteomes" id="UP000822688"/>
    </source>
</evidence>
<accession>A0A8T0G440</accession>
<keyword evidence="2" id="KW-0479">Metal-binding</keyword>
<dbReference type="Pfam" id="PF09360">
    <property type="entry name" value="zf-CDGSH"/>
    <property type="match status" value="1"/>
</dbReference>
<protein>
    <recommendedName>
        <fullName evidence="7">Iron-binding zinc finger CDGSH type domain-containing protein</fullName>
    </recommendedName>
</protein>
<keyword evidence="3" id="KW-0408">Iron</keyword>
<evidence type="ECO:0000256" key="4">
    <source>
        <dbReference type="ARBA" id="ARBA00023014"/>
    </source>
</evidence>
<dbReference type="AlphaFoldDB" id="A0A8T0G440"/>
<dbReference type="OrthoDB" id="449252at2759"/>
<keyword evidence="4" id="KW-0411">Iron-sulfur</keyword>
<proteinExistence type="predicted"/>
<evidence type="ECO:0000256" key="1">
    <source>
        <dbReference type="ARBA" id="ARBA00022714"/>
    </source>
</evidence>
<feature type="compositionally biased region" description="Low complexity" evidence="6">
    <location>
        <begin position="37"/>
        <end position="46"/>
    </location>
</feature>
<dbReference type="GO" id="GO:0046872">
    <property type="term" value="F:metal ion binding"/>
    <property type="evidence" value="ECO:0007669"/>
    <property type="project" value="UniProtKB-KW"/>
</dbReference>
<feature type="domain" description="Iron-binding zinc finger CDGSH type" evidence="7">
    <location>
        <begin position="58"/>
        <end position="97"/>
    </location>
</feature>
<dbReference type="InterPro" id="IPR045131">
    <property type="entry name" value="CISD1/2"/>
</dbReference>
<dbReference type="GO" id="GO:0005741">
    <property type="term" value="C:mitochondrial outer membrane"/>
    <property type="evidence" value="ECO:0007669"/>
    <property type="project" value="TreeGrafter"/>
</dbReference>
<dbReference type="Proteomes" id="UP000822688">
    <property type="component" value="Chromosome 12"/>
</dbReference>
<dbReference type="EMBL" id="CM026433">
    <property type="protein sequence ID" value="KAG0553675.1"/>
    <property type="molecule type" value="Genomic_DNA"/>
</dbReference>
<evidence type="ECO:0000256" key="6">
    <source>
        <dbReference type="SAM" id="MobiDB-lite"/>
    </source>
</evidence>
<feature type="region of interest" description="Disordered" evidence="6">
    <location>
        <begin position="17"/>
        <end position="51"/>
    </location>
</feature>
<dbReference type="SMART" id="SM00704">
    <property type="entry name" value="ZnF_CDGSH"/>
    <property type="match status" value="1"/>
</dbReference>
<evidence type="ECO:0000256" key="5">
    <source>
        <dbReference type="ARBA" id="ARBA00034078"/>
    </source>
</evidence>
<comment type="cofactor">
    <cofactor evidence="5">
        <name>[2Fe-2S] cluster</name>
        <dbReference type="ChEBI" id="CHEBI:190135"/>
    </cofactor>
</comment>
<dbReference type="PANTHER" id="PTHR13680:SF5">
    <property type="entry name" value="CDGSH IRON-SULFUR DOMAIN-CONTAINING PROTEIN 1"/>
    <property type="match status" value="1"/>
</dbReference>